<sequence length="227" mass="23444">MSVTRTASRLGARDLLYGALVGNTLGALALAYLLLAGISITQPRYAFYGLLWVFVGVLVLWKTKPAPADDSTRRRAAAVALVYFVALAVAGGVVVTAMRPGAGEFGVRLATLAPGWGPAPVFSSPWAALVLMPARVVGYAALAYLVYATVIDASGAAVSGVVGLLSCVSCSWPILASLLSGVAGGGSVLVAATFDFSYDISTAVFLLTVALLYWRPFVGSRLVGPKE</sequence>
<gene>
    <name evidence="2" type="ORF">ACFSBX_10905</name>
</gene>
<dbReference type="AlphaFoldDB" id="A0ABD6CPW3"/>
<keyword evidence="1" id="KW-0812">Transmembrane</keyword>
<feature type="transmembrane region" description="Helical" evidence="1">
    <location>
        <begin position="126"/>
        <end position="147"/>
    </location>
</feature>
<keyword evidence="3" id="KW-1185">Reference proteome</keyword>
<feature type="transmembrane region" description="Helical" evidence="1">
    <location>
        <begin position="45"/>
        <end position="63"/>
    </location>
</feature>
<dbReference type="Pfam" id="PF24412">
    <property type="entry name" value="DUF7546"/>
    <property type="match status" value="1"/>
</dbReference>
<feature type="transmembrane region" description="Helical" evidence="1">
    <location>
        <begin position="15"/>
        <end position="39"/>
    </location>
</feature>
<keyword evidence="1" id="KW-0472">Membrane</keyword>
<protein>
    <recommendedName>
        <fullName evidence="4">ABC transporter ATP-binding protein</fullName>
    </recommendedName>
</protein>
<dbReference type="EMBL" id="JBHUDK010000010">
    <property type="protein sequence ID" value="MFD1599464.1"/>
    <property type="molecule type" value="Genomic_DNA"/>
</dbReference>
<accession>A0ABD6CPW3</accession>
<name>A0ABD6CPW3_9EURY</name>
<keyword evidence="1" id="KW-1133">Transmembrane helix</keyword>
<feature type="transmembrane region" description="Helical" evidence="1">
    <location>
        <begin position="75"/>
        <end position="98"/>
    </location>
</feature>
<feature type="transmembrane region" description="Helical" evidence="1">
    <location>
        <begin position="196"/>
        <end position="214"/>
    </location>
</feature>
<feature type="transmembrane region" description="Helical" evidence="1">
    <location>
        <begin position="154"/>
        <end position="176"/>
    </location>
</feature>
<reference evidence="2 3" key="1">
    <citation type="journal article" date="2019" name="Int. J. Syst. Evol. Microbiol.">
        <title>The Global Catalogue of Microorganisms (GCM) 10K type strain sequencing project: providing services to taxonomists for standard genome sequencing and annotation.</title>
        <authorList>
            <consortium name="The Broad Institute Genomics Platform"/>
            <consortium name="The Broad Institute Genome Sequencing Center for Infectious Disease"/>
            <person name="Wu L."/>
            <person name="Ma J."/>
        </authorList>
    </citation>
    <scope>NUCLEOTIDE SEQUENCE [LARGE SCALE GENOMIC DNA]</scope>
    <source>
        <strain evidence="2 3">CGMCC 1.12121</strain>
    </source>
</reference>
<dbReference type="RefSeq" id="WP_256420898.1">
    <property type="nucleotide sequence ID" value="NZ_JANHDI010000004.1"/>
</dbReference>
<dbReference type="Proteomes" id="UP001597085">
    <property type="component" value="Unassembled WGS sequence"/>
</dbReference>
<organism evidence="2 3">
    <name type="scientific">Halobellus rarus</name>
    <dbReference type="NCBI Taxonomy" id="1126237"/>
    <lineage>
        <taxon>Archaea</taxon>
        <taxon>Methanobacteriati</taxon>
        <taxon>Methanobacteriota</taxon>
        <taxon>Stenosarchaea group</taxon>
        <taxon>Halobacteria</taxon>
        <taxon>Halobacteriales</taxon>
        <taxon>Haloferacaceae</taxon>
        <taxon>Halobellus</taxon>
    </lineage>
</organism>
<comment type="caution">
    <text evidence="2">The sequence shown here is derived from an EMBL/GenBank/DDBJ whole genome shotgun (WGS) entry which is preliminary data.</text>
</comment>
<evidence type="ECO:0000313" key="3">
    <source>
        <dbReference type="Proteomes" id="UP001597085"/>
    </source>
</evidence>
<evidence type="ECO:0000256" key="1">
    <source>
        <dbReference type="SAM" id="Phobius"/>
    </source>
</evidence>
<evidence type="ECO:0000313" key="2">
    <source>
        <dbReference type="EMBL" id="MFD1599464.1"/>
    </source>
</evidence>
<evidence type="ECO:0008006" key="4">
    <source>
        <dbReference type="Google" id="ProtNLM"/>
    </source>
</evidence>
<proteinExistence type="predicted"/>
<dbReference type="InterPro" id="IPR055968">
    <property type="entry name" value="DUF7546"/>
</dbReference>